<name>A0A948RYJ5_UNCEI</name>
<evidence type="ECO:0000313" key="3">
    <source>
        <dbReference type="Proteomes" id="UP000777784"/>
    </source>
</evidence>
<feature type="transmembrane region" description="Helical" evidence="1">
    <location>
        <begin position="351"/>
        <end position="368"/>
    </location>
</feature>
<evidence type="ECO:0000313" key="2">
    <source>
        <dbReference type="EMBL" id="MBU2692326.1"/>
    </source>
</evidence>
<gene>
    <name evidence="2" type="primary">pgsW</name>
    <name evidence="2" type="ORF">KJ970_15495</name>
</gene>
<organism evidence="2 3">
    <name type="scientific">Eiseniibacteriota bacterium</name>
    <dbReference type="NCBI Taxonomy" id="2212470"/>
    <lineage>
        <taxon>Bacteria</taxon>
        <taxon>Candidatus Eiseniibacteriota</taxon>
    </lineage>
</organism>
<comment type="caution">
    <text evidence="2">The sequence shown here is derived from an EMBL/GenBank/DDBJ whole genome shotgun (WGS) entry which is preliminary data.</text>
</comment>
<protein>
    <submittedName>
        <fullName evidence="2">Poly-gamma-glutamate system protein</fullName>
    </submittedName>
</protein>
<dbReference type="AlphaFoldDB" id="A0A948RYJ5"/>
<feature type="transmembrane region" description="Helical" evidence="1">
    <location>
        <begin position="21"/>
        <end position="41"/>
    </location>
</feature>
<keyword evidence="1" id="KW-0812">Transmembrane</keyword>
<reference evidence="2" key="1">
    <citation type="submission" date="2021-05" db="EMBL/GenBank/DDBJ databases">
        <title>Energy efficiency and biological interactions define the core microbiome of deep oligotrophic groundwater.</title>
        <authorList>
            <person name="Mehrshad M."/>
            <person name="Lopez-Fernandez M."/>
            <person name="Bell E."/>
            <person name="Bernier-Latmani R."/>
            <person name="Bertilsson S."/>
            <person name="Dopson M."/>
        </authorList>
    </citation>
    <scope>NUCLEOTIDE SEQUENCE</scope>
    <source>
        <strain evidence="2">Modern_marine.mb.64</strain>
    </source>
</reference>
<dbReference type="Proteomes" id="UP000777784">
    <property type="component" value="Unassembled WGS sequence"/>
</dbReference>
<keyword evidence="1" id="KW-0472">Membrane</keyword>
<dbReference type="NCBIfam" id="TIGR04332">
    <property type="entry name" value="gamma_Glu_sys"/>
    <property type="match status" value="1"/>
</dbReference>
<sequence>MRRIFTKDITKDITKNLPWTRRIDVFLVVLALIGIGFHMAAEATRILKPQPHMLEKTQAATCAVRCFEAIRQARMGTPAALDAESDPASTGLVGQEFTQTTTDRGVLEAKLTSINPNFAALFVQYFYDIGLKAGDPVAISFTGSFPALNICMLAAAEELNLKPICITSVGASMWGANDPKFTWLDMETYLSRQRLLKTTSVAASLGGSNDRGRTLSPMGRGLLSEAIKRNGAELLYERTLEEAVQQRISIFNRDAGERGIRAYVNIGGGVASIGNSQNGRLIQPGLNRVLKPYNWAQRGALHYYAKDRIPIIHILNIDALAGMHGFPVAPGVVPAVGEGTIYHKESYDLKIVIPLLLVYMILCFRVLRARQRAVKSAREVSTPAPVAAIADQPAGERRGG</sequence>
<accession>A0A948RYJ5</accession>
<dbReference type="EMBL" id="JAHJDP010000087">
    <property type="protein sequence ID" value="MBU2692326.1"/>
    <property type="molecule type" value="Genomic_DNA"/>
</dbReference>
<keyword evidence="1" id="KW-1133">Transmembrane helix</keyword>
<dbReference type="InterPro" id="IPR027602">
    <property type="entry name" value="PGA_system"/>
</dbReference>
<proteinExistence type="predicted"/>
<evidence type="ECO:0000256" key="1">
    <source>
        <dbReference type="SAM" id="Phobius"/>
    </source>
</evidence>